<dbReference type="InterPro" id="IPR027417">
    <property type="entry name" value="P-loop_NTPase"/>
</dbReference>
<proteinExistence type="predicted"/>
<dbReference type="RefSeq" id="WP_012797775.1">
    <property type="nucleotide sequence ID" value="NC_013165.1"/>
</dbReference>
<dbReference type="AlphaFoldDB" id="C7N3S9"/>
<evidence type="ECO:0000259" key="7">
    <source>
        <dbReference type="PROSITE" id="PS51198"/>
    </source>
</evidence>
<dbReference type="EMBL" id="CP001684">
    <property type="protein sequence ID" value="ACV21670.1"/>
    <property type="molecule type" value="Genomic_DNA"/>
</dbReference>
<keyword evidence="1 6" id="KW-0547">Nucleotide-binding</keyword>
<evidence type="ECO:0000256" key="3">
    <source>
        <dbReference type="ARBA" id="ARBA00022806"/>
    </source>
</evidence>
<dbReference type="Gene3D" id="1.10.10.160">
    <property type="match status" value="1"/>
</dbReference>
<keyword evidence="9" id="KW-1185">Reference proteome</keyword>
<keyword evidence="4 6" id="KW-0067">ATP-binding</keyword>
<dbReference type="InterPro" id="IPR000212">
    <property type="entry name" value="DNA_helicase_UvrD/REP"/>
</dbReference>
<evidence type="ECO:0000313" key="9">
    <source>
        <dbReference type="Proteomes" id="UP000002026"/>
    </source>
</evidence>
<dbReference type="STRING" id="471855.Shel_06110"/>
<organism evidence="8 9">
    <name type="scientific">Slackia heliotrinireducens (strain ATCC 29202 / DSM 20476 / NCTC 11029 / RHS 1)</name>
    <name type="common">Peptococcus heliotrinreducens</name>
    <dbReference type="NCBI Taxonomy" id="471855"/>
    <lineage>
        <taxon>Bacteria</taxon>
        <taxon>Bacillati</taxon>
        <taxon>Actinomycetota</taxon>
        <taxon>Coriobacteriia</taxon>
        <taxon>Eggerthellales</taxon>
        <taxon>Eggerthellaceae</taxon>
        <taxon>Slackia</taxon>
    </lineage>
</organism>
<evidence type="ECO:0000313" key="8">
    <source>
        <dbReference type="EMBL" id="ACV21670.1"/>
    </source>
</evidence>
<dbReference type="SUPFAM" id="SSF52540">
    <property type="entry name" value="P-loop containing nucleoside triphosphate hydrolases"/>
    <property type="match status" value="1"/>
</dbReference>
<dbReference type="PROSITE" id="PS51198">
    <property type="entry name" value="UVRD_HELICASE_ATP_BIND"/>
    <property type="match status" value="1"/>
</dbReference>
<dbReference type="Gene3D" id="3.40.50.300">
    <property type="entry name" value="P-loop containing nucleotide triphosphate hydrolases"/>
    <property type="match status" value="2"/>
</dbReference>
<accession>C7N3S9</accession>
<reference evidence="8 9" key="1">
    <citation type="journal article" date="2009" name="Stand. Genomic Sci.">
        <title>Complete genome sequence of Slackia heliotrinireducens type strain (RHS 1).</title>
        <authorList>
            <person name="Pukall R."/>
            <person name="Lapidus A."/>
            <person name="Nolan M."/>
            <person name="Copeland A."/>
            <person name="Glavina Del Rio T."/>
            <person name="Lucas S."/>
            <person name="Chen F."/>
            <person name="Tice H."/>
            <person name="Cheng J.F."/>
            <person name="Chertkov O."/>
            <person name="Bruce D."/>
            <person name="Goodwin L."/>
            <person name="Kuske C."/>
            <person name="Brettin T."/>
            <person name="Detter J.C."/>
            <person name="Han C."/>
            <person name="Pitluck S."/>
            <person name="Pati A."/>
            <person name="Mavrommatis K."/>
            <person name="Ivanova N."/>
            <person name="Ovchinnikova G."/>
            <person name="Chen A."/>
            <person name="Palaniappan K."/>
            <person name="Schneider S."/>
            <person name="Rohde M."/>
            <person name="Chain P."/>
            <person name="D'haeseleer P."/>
            <person name="Goker M."/>
            <person name="Bristow J."/>
            <person name="Eisen J.A."/>
            <person name="Markowitz V."/>
            <person name="Kyrpides N.C."/>
            <person name="Klenk H.P."/>
            <person name="Hugenholtz P."/>
        </authorList>
    </citation>
    <scope>NUCLEOTIDE SEQUENCE [LARGE SCALE GENOMIC DNA]</scope>
    <source>
        <strain evidence="9">ATCC 29202 / DSM 20476 / NCTC 11029 / RHS 1</strain>
    </source>
</reference>
<evidence type="ECO:0000256" key="5">
    <source>
        <dbReference type="ARBA" id="ARBA00023125"/>
    </source>
</evidence>
<dbReference type="GO" id="GO:0005524">
    <property type="term" value="F:ATP binding"/>
    <property type="evidence" value="ECO:0007669"/>
    <property type="project" value="UniProtKB-UniRule"/>
</dbReference>
<sequence length="641" mass="70576">MVENTYDDIVEAAACSQASYIHILGGGSTGKSLALARRAKHLLDEGTPANDILVFSATPSAADAMRDSLDRLGVKQVRVTTLAEFAREVLSTPEVEALTGRNPRLLCDFEERILMEDMKVVGLKSRRLAEMLKYFYKQWTVLGDEREGFIQGSEEDGVYATLCENLRLRGAMLRQELSNVAVKFYRDHADAADAFRVPHVLADDVQNLNRASQELLELIATKSLAVAGNVNAQVPTTEPYPDAGHFSDFGMRHFEDGCEAYVLPQALNVPACTTSMANALVVNGGLDTATLAALPADTEGDVHFVEWTHPNDEFLGIARYIKHRLADVGHPVHPHDIFVAVPNAIWGRALAKVLNANDIKTDQVVSYNALTGDPRKLDRSVALQAYTRLGLAADPTDAVAWRSWFGFGDYLTNSNHWFRLERYAQEQGLGVLEALDRLAGQEKPEVEGIEVLLRRYADGKAFVGHARGKQGFALLNMCAPVRGEKLPAEFMALLEPVEGMESAEQLLAKANSRLENRFTDLDAVRIGLPQMACGMSFDTVILMGCVEGFYPAAKALGVEFDDERRAEMQRAERRLWYAAMTKARYGFVASTIQKDEANTAASLGMHAHRIRMEDGRSMAILSPSCYLAEMGDAAPGFQSRI</sequence>
<gene>
    <name evidence="8" type="ordered locus">Shel_06110</name>
</gene>
<evidence type="ECO:0000256" key="1">
    <source>
        <dbReference type="ARBA" id="ARBA00022741"/>
    </source>
</evidence>
<keyword evidence="5" id="KW-0238">DNA-binding</keyword>
<evidence type="ECO:0000256" key="6">
    <source>
        <dbReference type="PROSITE-ProRule" id="PRU00560"/>
    </source>
</evidence>
<dbReference type="GO" id="GO:0003677">
    <property type="term" value="F:DNA binding"/>
    <property type="evidence" value="ECO:0007669"/>
    <property type="project" value="UniProtKB-KW"/>
</dbReference>
<dbReference type="GO" id="GO:0016787">
    <property type="term" value="F:hydrolase activity"/>
    <property type="evidence" value="ECO:0007669"/>
    <property type="project" value="UniProtKB-UniRule"/>
</dbReference>
<feature type="domain" description="UvrD-like helicase ATP-binding" evidence="7">
    <location>
        <begin position="4"/>
        <end position="270"/>
    </location>
</feature>
<dbReference type="GO" id="GO:0043138">
    <property type="term" value="F:3'-5' DNA helicase activity"/>
    <property type="evidence" value="ECO:0007669"/>
    <property type="project" value="TreeGrafter"/>
</dbReference>
<evidence type="ECO:0000256" key="2">
    <source>
        <dbReference type="ARBA" id="ARBA00022801"/>
    </source>
</evidence>
<dbReference type="InterPro" id="IPR014016">
    <property type="entry name" value="UvrD-like_ATP-bd"/>
</dbReference>
<dbReference type="eggNOG" id="COG0210">
    <property type="taxonomic scope" value="Bacteria"/>
</dbReference>
<keyword evidence="3 6" id="KW-0347">Helicase</keyword>
<dbReference type="Proteomes" id="UP000002026">
    <property type="component" value="Chromosome"/>
</dbReference>
<dbReference type="KEGG" id="shi:Shel_06110"/>
<dbReference type="PANTHER" id="PTHR11070">
    <property type="entry name" value="UVRD / RECB / PCRA DNA HELICASE FAMILY MEMBER"/>
    <property type="match status" value="1"/>
</dbReference>
<feature type="binding site" evidence="6">
    <location>
        <begin position="25"/>
        <end position="32"/>
    </location>
    <ligand>
        <name>ATP</name>
        <dbReference type="ChEBI" id="CHEBI:30616"/>
    </ligand>
</feature>
<dbReference type="GO" id="GO:0000725">
    <property type="term" value="P:recombinational repair"/>
    <property type="evidence" value="ECO:0007669"/>
    <property type="project" value="TreeGrafter"/>
</dbReference>
<keyword evidence="2 6" id="KW-0378">Hydrolase</keyword>
<evidence type="ECO:0000256" key="4">
    <source>
        <dbReference type="ARBA" id="ARBA00022840"/>
    </source>
</evidence>
<dbReference type="HOGENOM" id="CLU_426933_0_0_11"/>
<dbReference type="PANTHER" id="PTHR11070:SF2">
    <property type="entry name" value="ATP-DEPENDENT DNA HELICASE SRS2"/>
    <property type="match status" value="1"/>
</dbReference>
<dbReference type="Pfam" id="PF00580">
    <property type="entry name" value="UvrD-helicase"/>
    <property type="match status" value="1"/>
</dbReference>
<dbReference type="InterPro" id="IPR013986">
    <property type="entry name" value="DExx_box_DNA_helicase_dom_sf"/>
</dbReference>
<protein>
    <submittedName>
        <fullName evidence="8">DNA/RNA helicase, superfamily I</fullName>
    </submittedName>
</protein>
<name>C7N3S9_SLAHD</name>